<evidence type="ECO:0000256" key="3">
    <source>
        <dbReference type="ARBA" id="ARBA00022448"/>
    </source>
</evidence>
<evidence type="ECO:0000313" key="9">
    <source>
        <dbReference type="Proteomes" id="UP001597063"/>
    </source>
</evidence>
<dbReference type="Proteomes" id="UP001597063">
    <property type="component" value="Unassembled WGS sequence"/>
</dbReference>
<comment type="subcellular location">
    <subcellularLocation>
        <location evidence="1">Cell membrane</location>
        <topology evidence="1">Peripheral membrane protein</topology>
    </subcellularLocation>
</comment>
<dbReference type="PROSITE" id="PS50893">
    <property type="entry name" value="ABC_TRANSPORTER_2"/>
    <property type="match status" value="1"/>
</dbReference>
<comment type="similarity">
    <text evidence="2">Belongs to the ABC transporter superfamily.</text>
</comment>
<evidence type="ECO:0000256" key="5">
    <source>
        <dbReference type="ARBA" id="ARBA00022840"/>
    </source>
</evidence>
<protein>
    <submittedName>
        <fullName evidence="8">ABC transporter ATP-binding protein</fullName>
    </submittedName>
</protein>
<dbReference type="InterPro" id="IPR003439">
    <property type="entry name" value="ABC_transporter-like_ATP-bd"/>
</dbReference>
<dbReference type="PANTHER" id="PTHR42711">
    <property type="entry name" value="ABC TRANSPORTER ATP-BINDING PROTEIN"/>
    <property type="match status" value="1"/>
</dbReference>
<dbReference type="InterPro" id="IPR050763">
    <property type="entry name" value="ABC_transporter_ATP-binding"/>
</dbReference>
<sequence length="349" mass="38347">MTAVADTATEAPATDAVALSDVAKAFRQGRRTIGQRLRRAPDTRREVYAVDGVDLRIPRGEIFGLVGPNGAGKSTTVRMIATLLEPSRGRVEVCGIDAVGRPDAARRMLGVVIGGERSVYWKLTGRENLEYFAALYHLPPREIPGRIEQVLRDVDLLDRAGDYAERYSTGMRQRLSLARALLQAPSVLLLDEPTSGLDPRSAAQLHERIVRLRDEGRTLLITTHNMDEADRLCDRVAIIDRGRLVRLGAPEELKRLVEAERLARVRLSLGRDGRDGAVVEAVGRFAAVAGRRLDGRDLDLVLHLAHGTDLLPPLVEVANRFGATVRKVDIEPVTLQDVFLSLTGKEGLE</sequence>
<evidence type="ECO:0000256" key="4">
    <source>
        <dbReference type="ARBA" id="ARBA00022741"/>
    </source>
</evidence>
<name>A0ABW2XNP1_9ACTN</name>
<feature type="domain" description="ABC transporter" evidence="7">
    <location>
        <begin position="17"/>
        <end position="266"/>
    </location>
</feature>
<evidence type="ECO:0000313" key="8">
    <source>
        <dbReference type="EMBL" id="MFD0686467.1"/>
    </source>
</evidence>
<proteinExistence type="inferred from homology"/>
<dbReference type="RefSeq" id="WP_131759915.1">
    <property type="nucleotide sequence ID" value="NZ_CAACUY010000095.1"/>
</dbReference>
<evidence type="ECO:0000256" key="6">
    <source>
        <dbReference type="ARBA" id="ARBA00023251"/>
    </source>
</evidence>
<evidence type="ECO:0000259" key="7">
    <source>
        <dbReference type="PROSITE" id="PS50893"/>
    </source>
</evidence>
<keyword evidence="5 8" id="KW-0067">ATP-binding</keyword>
<comment type="caution">
    <text evidence="8">The sequence shown here is derived from an EMBL/GenBank/DDBJ whole genome shotgun (WGS) entry which is preliminary data.</text>
</comment>
<gene>
    <name evidence="8" type="ORF">ACFQZM_18340</name>
</gene>
<organism evidence="8 9">
    <name type="scientific">Actinomadura fibrosa</name>
    <dbReference type="NCBI Taxonomy" id="111802"/>
    <lineage>
        <taxon>Bacteria</taxon>
        <taxon>Bacillati</taxon>
        <taxon>Actinomycetota</taxon>
        <taxon>Actinomycetes</taxon>
        <taxon>Streptosporangiales</taxon>
        <taxon>Thermomonosporaceae</taxon>
        <taxon>Actinomadura</taxon>
    </lineage>
</organism>
<dbReference type="EMBL" id="JBHTGP010000010">
    <property type="protein sequence ID" value="MFD0686467.1"/>
    <property type="molecule type" value="Genomic_DNA"/>
</dbReference>
<accession>A0ABW2XNP1</accession>
<dbReference type="InterPro" id="IPR027417">
    <property type="entry name" value="P-loop_NTPase"/>
</dbReference>
<evidence type="ECO:0000256" key="1">
    <source>
        <dbReference type="ARBA" id="ARBA00004202"/>
    </source>
</evidence>
<keyword evidence="4" id="KW-0547">Nucleotide-binding</keyword>
<dbReference type="GO" id="GO:0005524">
    <property type="term" value="F:ATP binding"/>
    <property type="evidence" value="ECO:0007669"/>
    <property type="project" value="UniProtKB-KW"/>
</dbReference>
<dbReference type="Pfam" id="PF00005">
    <property type="entry name" value="ABC_tran"/>
    <property type="match status" value="1"/>
</dbReference>
<keyword evidence="9" id="KW-1185">Reference proteome</keyword>
<dbReference type="SUPFAM" id="SSF52540">
    <property type="entry name" value="P-loop containing nucleoside triphosphate hydrolases"/>
    <property type="match status" value="1"/>
</dbReference>
<dbReference type="PANTHER" id="PTHR42711:SF5">
    <property type="entry name" value="ABC TRANSPORTER ATP-BINDING PROTEIN NATA"/>
    <property type="match status" value="1"/>
</dbReference>
<keyword evidence="3" id="KW-0813">Transport</keyword>
<keyword evidence="6" id="KW-0046">Antibiotic resistance</keyword>
<dbReference type="SMART" id="SM00382">
    <property type="entry name" value="AAA"/>
    <property type="match status" value="1"/>
</dbReference>
<evidence type="ECO:0000256" key="2">
    <source>
        <dbReference type="ARBA" id="ARBA00005417"/>
    </source>
</evidence>
<dbReference type="InterPro" id="IPR003593">
    <property type="entry name" value="AAA+_ATPase"/>
</dbReference>
<reference evidence="9" key="1">
    <citation type="journal article" date="2019" name="Int. J. Syst. Evol. Microbiol.">
        <title>The Global Catalogue of Microorganisms (GCM) 10K type strain sequencing project: providing services to taxonomists for standard genome sequencing and annotation.</title>
        <authorList>
            <consortium name="The Broad Institute Genomics Platform"/>
            <consortium name="The Broad Institute Genome Sequencing Center for Infectious Disease"/>
            <person name="Wu L."/>
            <person name="Ma J."/>
        </authorList>
    </citation>
    <scope>NUCLEOTIDE SEQUENCE [LARGE SCALE GENOMIC DNA]</scope>
    <source>
        <strain evidence="9">JCM 9371</strain>
    </source>
</reference>
<dbReference type="Gene3D" id="3.40.50.300">
    <property type="entry name" value="P-loop containing nucleotide triphosphate hydrolases"/>
    <property type="match status" value="1"/>
</dbReference>